<dbReference type="SFLD" id="SFLDS00005">
    <property type="entry name" value="Isoprenoid_Synthase_Type_I"/>
    <property type="match status" value="1"/>
</dbReference>
<dbReference type="CDD" id="cd00685">
    <property type="entry name" value="Trans_IPPS_HT"/>
    <property type="match status" value="1"/>
</dbReference>
<evidence type="ECO:0000313" key="6">
    <source>
        <dbReference type="EMBL" id="CAB4956676.1"/>
    </source>
</evidence>
<keyword evidence="4" id="KW-0479">Metal-binding</keyword>
<accession>A0A6J7KLG4</accession>
<reference evidence="6" key="1">
    <citation type="submission" date="2020-05" db="EMBL/GenBank/DDBJ databases">
        <authorList>
            <person name="Chiriac C."/>
            <person name="Salcher M."/>
            <person name="Ghai R."/>
            <person name="Kavagutti S V."/>
        </authorList>
    </citation>
    <scope>NUCLEOTIDE SEQUENCE</scope>
</reference>
<comment type="cofactor">
    <cofactor evidence="1">
        <name>Mg(2+)</name>
        <dbReference type="ChEBI" id="CHEBI:18420"/>
    </cofactor>
</comment>
<dbReference type="Gene3D" id="1.10.600.10">
    <property type="entry name" value="Farnesyl Diphosphate Synthase"/>
    <property type="match status" value="1"/>
</dbReference>
<dbReference type="GO" id="GO:0004659">
    <property type="term" value="F:prenyltransferase activity"/>
    <property type="evidence" value="ECO:0007669"/>
    <property type="project" value="InterPro"/>
</dbReference>
<evidence type="ECO:0000256" key="3">
    <source>
        <dbReference type="ARBA" id="ARBA00022679"/>
    </source>
</evidence>
<name>A0A6J7KLG4_9ZZZZ</name>
<dbReference type="PANTHER" id="PTHR12001:SF69">
    <property type="entry name" value="ALL TRANS-POLYPRENYL-DIPHOSPHATE SYNTHASE PDSS1"/>
    <property type="match status" value="1"/>
</dbReference>
<comment type="similarity">
    <text evidence="2">Belongs to the FPP/GGPP synthase family.</text>
</comment>
<evidence type="ECO:0000256" key="1">
    <source>
        <dbReference type="ARBA" id="ARBA00001946"/>
    </source>
</evidence>
<evidence type="ECO:0000256" key="2">
    <source>
        <dbReference type="ARBA" id="ARBA00006706"/>
    </source>
</evidence>
<keyword evidence="5" id="KW-0460">Magnesium</keyword>
<dbReference type="PROSITE" id="PS00444">
    <property type="entry name" value="POLYPRENYL_SYNTHASE_2"/>
    <property type="match status" value="1"/>
</dbReference>
<dbReference type="InterPro" id="IPR008949">
    <property type="entry name" value="Isoprenoid_synthase_dom_sf"/>
</dbReference>
<sequence>MSTVDGAPQDRVPAAVLPILAAAGEHVPEVLGDVERALRTAAAPGTDPLDRAALDTVAAGGKRLRPLLAILVGGPAVADPDGPARAAVVRAGVAVELTHTATLLHDDVLDAGLLRRGRPTAFARDGRAAATCLGDVLFAAAFATLAGGGDARALRVLARASRELAQGELLQRADAWSTDVDEERYLLRCHLKTGALFEASARLGALAAGEEDEAFARFASAIGVAFQLFDDVLDVVAPPEQTGKPRGTDLLDGTVTLPMLVARERDPALRDLDVRTITTTEQAAEVCDRIAATGATEVTEERARALVADGVAALPAGLDEARRTALGLVARGVVDRRL</sequence>
<gene>
    <name evidence="6" type="ORF">UFOPK3564_03797</name>
</gene>
<dbReference type="AlphaFoldDB" id="A0A6J7KLG4"/>
<dbReference type="InterPro" id="IPR033749">
    <property type="entry name" value="Polyprenyl_synt_CS"/>
</dbReference>
<evidence type="ECO:0000256" key="5">
    <source>
        <dbReference type="ARBA" id="ARBA00022842"/>
    </source>
</evidence>
<dbReference type="GO" id="GO:0046872">
    <property type="term" value="F:metal ion binding"/>
    <property type="evidence" value="ECO:0007669"/>
    <property type="project" value="UniProtKB-KW"/>
</dbReference>
<evidence type="ECO:0000256" key="4">
    <source>
        <dbReference type="ARBA" id="ARBA00022723"/>
    </source>
</evidence>
<dbReference type="EMBL" id="CAFBMK010000412">
    <property type="protein sequence ID" value="CAB4956676.1"/>
    <property type="molecule type" value="Genomic_DNA"/>
</dbReference>
<dbReference type="GO" id="GO:0008299">
    <property type="term" value="P:isoprenoid biosynthetic process"/>
    <property type="evidence" value="ECO:0007669"/>
    <property type="project" value="InterPro"/>
</dbReference>
<proteinExistence type="inferred from homology"/>
<dbReference type="InterPro" id="IPR000092">
    <property type="entry name" value="Polyprenyl_synt"/>
</dbReference>
<dbReference type="PANTHER" id="PTHR12001">
    <property type="entry name" value="GERANYLGERANYL PYROPHOSPHATE SYNTHASE"/>
    <property type="match status" value="1"/>
</dbReference>
<dbReference type="Pfam" id="PF00348">
    <property type="entry name" value="polyprenyl_synt"/>
    <property type="match status" value="1"/>
</dbReference>
<dbReference type="SUPFAM" id="SSF48576">
    <property type="entry name" value="Terpenoid synthases"/>
    <property type="match status" value="1"/>
</dbReference>
<organism evidence="6">
    <name type="scientific">freshwater metagenome</name>
    <dbReference type="NCBI Taxonomy" id="449393"/>
    <lineage>
        <taxon>unclassified sequences</taxon>
        <taxon>metagenomes</taxon>
        <taxon>ecological metagenomes</taxon>
    </lineage>
</organism>
<keyword evidence="3" id="KW-0808">Transferase</keyword>
<protein>
    <submittedName>
        <fullName evidence="6">Unannotated protein</fullName>
    </submittedName>
</protein>
<dbReference type="PROSITE" id="PS00723">
    <property type="entry name" value="POLYPRENYL_SYNTHASE_1"/>
    <property type="match status" value="1"/>
</dbReference>